<dbReference type="Gene3D" id="3.40.50.11500">
    <property type="match status" value="1"/>
</dbReference>
<dbReference type="InterPro" id="IPR057469">
    <property type="entry name" value="PH_MADD"/>
</dbReference>
<dbReference type="SMART" id="SM00800">
    <property type="entry name" value="uDENN"/>
    <property type="match status" value="1"/>
</dbReference>
<feature type="region of interest" description="Disordered" evidence="10">
    <location>
        <begin position="854"/>
        <end position="902"/>
    </location>
</feature>
<dbReference type="GO" id="GO:0032483">
    <property type="term" value="P:regulation of Rab protein signal transduction"/>
    <property type="evidence" value="ECO:0007669"/>
    <property type="project" value="TreeGrafter"/>
</dbReference>
<keyword evidence="8" id="KW-0053">Apoptosis</keyword>
<evidence type="ECO:0000256" key="4">
    <source>
        <dbReference type="ARBA" id="ARBA00017868"/>
    </source>
</evidence>
<feature type="region of interest" description="Disordered" evidence="10">
    <location>
        <begin position="1051"/>
        <end position="1070"/>
    </location>
</feature>
<feature type="compositionally biased region" description="Polar residues" evidence="10">
    <location>
        <begin position="775"/>
        <end position="785"/>
    </location>
</feature>
<feature type="region of interest" description="Disordered" evidence="10">
    <location>
        <begin position="1079"/>
        <end position="1215"/>
    </location>
</feature>
<accession>A0A8C2APF9</accession>
<feature type="compositionally biased region" description="Basic and acidic residues" evidence="10">
    <location>
        <begin position="104"/>
        <end position="113"/>
    </location>
</feature>
<feature type="compositionally biased region" description="Polar residues" evidence="10">
    <location>
        <begin position="891"/>
        <end position="902"/>
    </location>
</feature>
<keyword evidence="6" id="KW-0963">Cytoplasm</keyword>
<proteinExistence type="inferred from homology"/>
<dbReference type="PANTHER" id="PTHR13008">
    <property type="entry name" value="MAP-KINASE ACTIVATING DEATH DOMAIN PROTEIN MADD /DENN/AEX-3 C.ELEGANS"/>
    <property type="match status" value="1"/>
</dbReference>
<dbReference type="InterPro" id="IPR039980">
    <property type="entry name" value="MADD"/>
</dbReference>
<dbReference type="PROSITE" id="PS50211">
    <property type="entry name" value="DENN"/>
    <property type="match status" value="1"/>
</dbReference>
<feature type="compositionally biased region" description="Acidic residues" evidence="10">
    <location>
        <begin position="760"/>
        <end position="771"/>
    </location>
</feature>
<organism evidence="12 13">
    <name type="scientific">Cyprinus carpio</name>
    <name type="common">Common carp</name>
    <dbReference type="NCBI Taxonomy" id="7962"/>
    <lineage>
        <taxon>Eukaryota</taxon>
        <taxon>Metazoa</taxon>
        <taxon>Chordata</taxon>
        <taxon>Craniata</taxon>
        <taxon>Vertebrata</taxon>
        <taxon>Euteleostomi</taxon>
        <taxon>Actinopterygii</taxon>
        <taxon>Neopterygii</taxon>
        <taxon>Teleostei</taxon>
        <taxon>Ostariophysi</taxon>
        <taxon>Cypriniformes</taxon>
        <taxon>Cyprinidae</taxon>
        <taxon>Cyprininae</taxon>
        <taxon>Cyprinus</taxon>
    </lineage>
</organism>
<dbReference type="Pfam" id="PF25328">
    <property type="entry name" value="PH_MADD"/>
    <property type="match status" value="1"/>
</dbReference>
<dbReference type="Pfam" id="PF03456">
    <property type="entry name" value="uDENN"/>
    <property type="match status" value="1"/>
</dbReference>
<feature type="compositionally biased region" description="Low complexity" evidence="10">
    <location>
        <begin position="808"/>
        <end position="820"/>
    </location>
</feature>
<dbReference type="PANTHER" id="PTHR13008:SF7">
    <property type="entry name" value="MAP KINASE-ACTIVATING DEATH DOMAIN PROTEIN"/>
    <property type="match status" value="1"/>
</dbReference>
<feature type="compositionally biased region" description="Acidic residues" evidence="10">
    <location>
        <begin position="592"/>
        <end position="610"/>
    </location>
</feature>
<dbReference type="SMART" id="SM00801">
    <property type="entry name" value="dDENN"/>
    <property type="match status" value="1"/>
</dbReference>
<dbReference type="GO" id="GO:0005085">
    <property type="term" value="F:guanyl-nucleotide exchange factor activity"/>
    <property type="evidence" value="ECO:0007669"/>
    <property type="project" value="UniProtKB-KW"/>
</dbReference>
<protein>
    <recommendedName>
        <fullName evidence="4">MAP kinase-activating death domain protein</fullName>
    </recommendedName>
</protein>
<feature type="compositionally biased region" description="Pro residues" evidence="10">
    <location>
        <begin position="729"/>
        <end position="738"/>
    </location>
</feature>
<keyword evidence="5" id="KW-1003">Cell membrane</keyword>
<evidence type="ECO:0000256" key="2">
    <source>
        <dbReference type="ARBA" id="ARBA00004496"/>
    </source>
</evidence>
<evidence type="ECO:0000259" key="11">
    <source>
        <dbReference type="PROSITE" id="PS50211"/>
    </source>
</evidence>
<feature type="compositionally biased region" description="Polar residues" evidence="10">
    <location>
        <begin position="1024"/>
        <end position="1034"/>
    </location>
</feature>
<dbReference type="GO" id="GO:0042981">
    <property type="term" value="P:regulation of apoptotic process"/>
    <property type="evidence" value="ECO:0007669"/>
    <property type="project" value="TreeGrafter"/>
</dbReference>
<reference evidence="12" key="1">
    <citation type="submission" date="2025-08" db="UniProtKB">
        <authorList>
            <consortium name="Ensembl"/>
        </authorList>
    </citation>
    <scope>IDENTIFICATION</scope>
</reference>
<dbReference type="Gene3D" id="3.30.450.200">
    <property type="match status" value="1"/>
</dbReference>
<feature type="compositionally biased region" description="Polar residues" evidence="10">
    <location>
        <begin position="1170"/>
        <end position="1192"/>
    </location>
</feature>
<evidence type="ECO:0000256" key="5">
    <source>
        <dbReference type="ARBA" id="ARBA00022475"/>
    </source>
</evidence>
<comment type="subcellular location">
    <subcellularLocation>
        <location evidence="1">Cell membrane</location>
    </subcellularLocation>
    <subcellularLocation>
        <location evidence="2">Cytoplasm</location>
    </subcellularLocation>
</comment>
<name>A0A8C2APF9_CYPCA</name>
<dbReference type="GO" id="GO:0006915">
    <property type="term" value="P:apoptotic process"/>
    <property type="evidence" value="ECO:0007669"/>
    <property type="project" value="UniProtKB-KW"/>
</dbReference>
<keyword evidence="7" id="KW-0344">Guanine-nucleotide releasing factor</keyword>
<feature type="compositionally biased region" description="Polar residues" evidence="10">
    <location>
        <begin position="1131"/>
        <end position="1146"/>
    </location>
</feature>
<evidence type="ECO:0000256" key="3">
    <source>
        <dbReference type="ARBA" id="ARBA00005978"/>
    </source>
</evidence>
<keyword evidence="9" id="KW-0472">Membrane</keyword>
<evidence type="ECO:0000256" key="8">
    <source>
        <dbReference type="ARBA" id="ARBA00022703"/>
    </source>
</evidence>
<feature type="compositionally biased region" description="Low complexity" evidence="10">
    <location>
        <begin position="683"/>
        <end position="695"/>
    </location>
</feature>
<dbReference type="InterPro" id="IPR043153">
    <property type="entry name" value="DENN_C"/>
</dbReference>
<dbReference type="Pfam" id="PF02141">
    <property type="entry name" value="DENN"/>
    <property type="match status" value="1"/>
</dbReference>
<dbReference type="InterPro" id="IPR001194">
    <property type="entry name" value="cDENN_dom"/>
</dbReference>
<evidence type="ECO:0000256" key="7">
    <source>
        <dbReference type="ARBA" id="ARBA00022658"/>
    </source>
</evidence>
<evidence type="ECO:0000256" key="9">
    <source>
        <dbReference type="ARBA" id="ARBA00023136"/>
    </source>
</evidence>
<dbReference type="SMART" id="SM00799">
    <property type="entry name" value="DENN"/>
    <property type="match status" value="1"/>
</dbReference>
<sequence>MICLPVFHFSLFPLIRQPSSDSVAQTPQLLRRYPLEDHNDFPLPPDVVFFCQPEGCLSIRQRRVSLRDDTSFVFALTDKDSGITRYGICLNFYRSFQKGHHRPRSEGKEKAPHTDSAVEATEKSDPSTQTLPGDSTLPPAGDGTLPLGEPGGSGKSPRSKRSGRPAPQNRNSTLTSLCILSHYPFFSTFRECLYILKRMVDCCSQRLNQRPAAAKSTQRDTMWRVFTGALSVEEKEKGSQVLQDLREIESWVYRLLRSPVPVAGQRRVDVEVLPHELQPALTFALPDPSRFSIVDFPLHLPLELLGVDACLQVLACILLEHKVWMARGTQPELYQMAEIHGLLYLCTLLLAPTPYVIGVPASFFLYKSDFKMPDDVWLVDLDCNKVIAPSNAELLPPLPEPEASELKKHLKQALASMSLNTQPILNLEKFQDGQELSLLPPGRDKASPSSTEFNPLIYGNDVDSVDVATRVAMVRFFNSPNVLQGFQMHTRTLRLFPRPVVAFQATSFLASRPRRNGFTEKLSHTQAVEYYGEWALNPTNLAFQRIHNNVYDPSLIGDKPKWYAHQLQPVFYRVYDGNSHLAEALSGPLQEEPNDSDPTDDSGSDSEGYDDSSSSYSSLGDFVNEMIKGEIQGDTPNVDTLTHAALGDVNEVEIHDFQEYKGDIGDPDPEGPLEAADSQPLRSSSSTTASSSPSTVIQGVNHKEPAEVEATEGMTLPNSVPGLGAPPFTRLPPDPVPVDPANKKREYDNPYFEPQYGFPSEEDTEADEQEESYTPRFNQNLNGNKPSRPLRPSSLKLPGESDGEGDSRNSSPNSTISNNSNDGFGGLMSFASNLYKNHGTSFSLSSLALPNKAREKNTPFPSLKGARAPRALVDQKPSVIKHSPTVKRESPSPQGRASNTSENQQFLKEVVQSVHDGQGVGWLNMKKVRRLLENEQLRVFVLSKLNRAVQSEEDAQQEVIRDVEINRKVYKGMLDLLKCTVSSLEHSYTNAGLGGMASVFSLLEIARTHYQSKDPEKRKRSPTEGVSSPGSKESPSGRMENARAAGVLLVPRIQLPPPSSGKSSRQFDSRSLNEENFIASIGAEGAKQRLEGGDTEEKKSQISADSGLSVTSGSQKSDTESLASSEPPALTRSTSQDSEVSNSSGETLGADSDLSSTAGDGLTGRHAQHLNLSRGTLSDSEIETNPATSSVFGKTHKLKPGVKEPLGVNKGAPAPPLEDVSMRIYLCEGLLGRDKSSVWDQLEDAAMETFSLSKERSTLWDQMQFWEDAFLDAVMLEREGMGMDQGPQEMIDRYLSLGEHDRKRLEDDEDRLLATLLHNMIAYMLMIKVNKNDIKKKVRRLMGKSHIGLTHSQEVNEVLDRLAHLSGRELPIRPSGSRHIKKQTFVVHAGTDTTGDIFFMEVCDDCIVLRSNIGTVYERWWYEKLINMTYCPKTKVLCLWRRNGQETQLNKFYTKKCRELYYCVKDSMERAAARQQSIKPGPELGGEFPVQDMKTGEGGLLQVTLEGINLKFMHSQVFIELSHIKKCNTVKGVFVLEEFVPETKEVVIHKYKTPMAHQICYSVLCLFSYMAAVKGKESEGKPKMLSPRPLPS</sequence>
<evidence type="ECO:0000256" key="6">
    <source>
        <dbReference type="ARBA" id="ARBA00022490"/>
    </source>
</evidence>
<feature type="compositionally biased region" description="Basic and acidic residues" evidence="10">
    <location>
        <begin position="1086"/>
        <end position="1100"/>
    </location>
</feature>
<dbReference type="InterPro" id="IPR005112">
    <property type="entry name" value="dDENN_dom"/>
</dbReference>
<dbReference type="InterPro" id="IPR037516">
    <property type="entry name" value="Tripartite_DENN"/>
</dbReference>
<dbReference type="InterPro" id="IPR005113">
    <property type="entry name" value="uDENN_dom"/>
</dbReference>
<dbReference type="InterPro" id="IPR056574">
    <property type="entry name" value="Death_MADD"/>
</dbReference>
<feature type="region of interest" description="Disordered" evidence="10">
    <location>
        <begin position="99"/>
        <end position="171"/>
    </location>
</feature>
<evidence type="ECO:0000313" key="13">
    <source>
        <dbReference type="Proteomes" id="UP000694700"/>
    </source>
</evidence>
<dbReference type="Ensembl" id="ENSCCRT00015111039.1">
    <property type="protein sequence ID" value="ENSCCRP00015107611.1"/>
    <property type="gene ID" value="ENSCCRG00015031876.1"/>
</dbReference>
<comment type="similarity">
    <text evidence="3">Belongs to the MADD family.</text>
</comment>
<dbReference type="Pfam" id="PF23629">
    <property type="entry name" value="Death_MADD"/>
    <property type="match status" value="1"/>
</dbReference>
<evidence type="ECO:0000256" key="1">
    <source>
        <dbReference type="ARBA" id="ARBA00004236"/>
    </source>
</evidence>
<dbReference type="Proteomes" id="UP000694700">
    <property type="component" value="Unplaced"/>
</dbReference>
<feature type="region of interest" description="Disordered" evidence="10">
    <location>
        <begin position="1011"/>
        <end position="1040"/>
    </location>
</feature>
<evidence type="ECO:0000313" key="12">
    <source>
        <dbReference type="Ensembl" id="ENSCCRP00015107611.1"/>
    </source>
</evidence>
<dbReference type="GO" id="GO:0005829">
    <property type="term" value="C:cytosol"/>
    <property type="evidence" value="ECO:0007669"/>
    <property type="project" value="TreeGrafter"/>
</dbReference>
<feature type="region of interest" description="Disordered" evidence="10">
    <location>
        <begin position="587"/>
        <end position="616"/>
    </location>
</feature>
<feature type="compositionally biased region" description="Polar residues" evidence="10">
    <location>
        <begin position="1101"/>
        <end position="1124"/>
    </location>
</feature>
<feature type="domain" description="UDENN" evidence="11">
    <location>
        <begin position="9"/>
        <end position="545"/>
    </location>
</feature>
<feature type="region of interest" description="Disordered" evidence="10">
    <location>
        <begin position="660"/>
        <end position="820"/>
    </location>
</feature>
<evidence type="ECO:0000256" key="10">
    <source>
        <dbReference type="SAM" id="MobiDB-lite"/>
    </source>
</evidence>
<dbReference type="GO" id="GO:0005886">
    <property type="term" value="C:plasma membrane"/>
    <property type="evidence" value="ECO:0007669"/>
    <property type="project" value="UniProtKB-SubCell"/>
</dbReference>